<reference evidence="1 2" key="1">
    <citation type="journal article" date="2011" name="Science">
        <title>The ecoresponsive genome of Daphnia pulex.</title>
        <authorList>
            <person name="Colbourne J.K."/>
            <person name="Pfrender M.E."/>
            <person name="Gilbert D."/>
            <person name="Thomas W.K."/>
            <person name="Tucker A."/>
            <person name="Oakley T.H."/>
            <person name="Tokishita S."/>
            <person name="Aerts A."/>
            <person name="Arnold G.J."/>
            <person name="Basu M.K."/>
            <person name="Bauer D.J."/>
            <person name="Caceres C.E."/>
            <person name="Carmel L."/>
            <person name="Casola C."/>
            <person name="Choi J.H."/>
            <person name="Detter J.C."/>
            <person name="Dong Q."/>
            <person name="Dusheyko S."/>
            <person name="Eads B.D."/>
            <person name="Frohlich T."/>
            <person name="Geiler-Samerotte K.A."/>
            <person name="Gerlach D."/>
            <person name="Hatcher P."/>
            <person name="Jogdeo S."/>
            <person name="Krijgsveld J."/>
            <person name="Kriventseva E.V."/>
            <person name="Kultz D."/>
            <person name="Laforsch C."/>
            <person name="Lindquist E."/>
            <person name="Lopez J."/>
            <person name="Manak J.R."/>
            <person name="Muller J."/>
            <person name="Pangilinan J."/>
            <person name="Patwardhan R.P."/>
            <person name="Pitluck S."/>
            <person name="Pritham E.J."/>
            <person name="Rechtsteiner A."/>
            <person name="Rho M."/>
            <person name="Rogozin I.B."/>
            <person name="Sakarya O."/>
            <person name="Salamov A."/>
            <person name="Schaack S."/>
            <person name="Shapiro H."/>
            <person name="Shiga Y."/>
            <person name="Skalitzky C."/>
            <person name="Smith Z."/>
            <person name="Souvorov A."/>
            <person name="Sung W."/>
            <person name="Tang Z."/>
            <person name="Tsuchiya D."/>
            <person name="Tu H."/>
            <person name="Vos H."/>
            <person name="Wang M."/>
            <person name="Wolf Y.I."/>
            <person name="Yamagata H."/>
            <person name="Yamada T."/>
            <person name="Ye Y."/>
            <person name="Shaw J.R."/>
            <person name="Andrews J."/>
            <person name="Crease T.J."/>
            <person name="Tang H."/>
            <person name="Lucas S.M."/>
            <person name="Robertson H.M."/>
            <person name="Bork P."/>
            <person name="Koonin E.V."/>
            <person name="Zdobnov E.M."/>
            <person name="Grigoriev I.V."/>
            <person name="Lynch M."/>
            <person name="Boore J.L."/>
        </authorList>
    </citation>
    <scope>NUCLEOTIDE SEQUENCE [LARGE SCALE GENOMIC DNA]</scope>
</reference>
<protein>
    <submittedName>
        <fullName evidence="1">Uncharacterized protein</fullName>
    </submittedName>
</protein>
<accession>E9HTW9</accession>
<dbReference type="KEGG" id="dpx:DAPPUDRAFT_265710"/>
<dbReference type="AlphaFoldDB" id="E9HTW9"/>
<evidence type="ECO:0000313" key="2">
    <source>
        <dbReference type="Proteomes" id="UP000000305"/>
    </source>
</evidence>
<gene>
    <name evidence="1" type="ORF">DAPPUDRAFT_265710</name>
</gene>
<dbReference type="InParanoid" id="E9HTW9"/>
<dbReference type="PhylomeDB" id="E9HTW9"/>
<dbReference type="EMBL" id="GL732787">
    <property type="protein sequence ID" value="EFX64815.1"/>
    <property type="molecule type" value="Genomic_DNA"/>
</dbReference>
<proteinExistence type="predicted"/>
<dbReference type="Proteomes" id="UP000000305">
    <property type="component" value="Unassembled WGS sequence"/>
</dbReference>
<dbReference type="HOGENOM" id="CLU_1512135_0_0_1"/>
<name>E9HTW9_DAPPU</name>
<evidence type="ECO:0000313" key="1">
    <source>
        <dbReference type="EMBL" id="EFX64815.1"/>
    </source>
</evidence>
<sequence>MSSSSSSSVDEWAEDLTVSGCSRVMFEALVEMGFEEKNYTLFAKIIDELCGGIPILGVMEYLINDHYSVAWLELVAQVFFNSTTLTREEKIVALELIGGYLIMDVTPDRYRPFQESAPKIGLQLWRHATSLRYFPADGEPPLPKIPVRTEASVAMFGSLVEVMTIKQSLTEEPYNLSQ</sequence>
<organism evidence="1 2">
    <name type="scientific">Daphnia pulex</name>
    <name type="common">Water flea</name>
    <dbReference type="NCBI Taxonomy" id="6669"/>
    <lineage>
        <taxon>Eukaryota</taxon>
        <taxon>Metazoa</taxon>
        <taxon>Ecdysozoa</taxon>
        <taxon>Arthropoda</taxon>
        <taxon>Crustacea</taxon>
        <taxon>Branchiopoda</taxon>
        <taxon>Diplostraca</taxon>
        <taxon>Cladocera</taxon>
        <taxon>Anomopoda</taxon>
        <taxon>Daphniidae</taxon>
        <taxon>Daphnia</taxon>
    </lineage>
</organism>
<keyword evidence="2" id="KW-1185">Reference proteome</keyword>